<evidence type="ECO:0000256" key="6">
    <source>
        <dbReference type="ARBA" id="ARBA00023242"/>
    </source>
</evidence>
<feature type="domain" description="C2H2-type" evidence="9">
    <location>
        <begin position="1087"/>
        <end position="1115"/>
    </location>
</feature>
<dbReference type="PANTHER" id="PTHR24394:SF29">
    <property type="entry name" value="MYONEURIN"/>
    <property type="match status" value="1"/>
</dbReference>
<evidence type="ECO:0000313" key="10">
    <source>
        <dbReference type="EMBL" id="KAL2084329.1"/>
    </source>
</evidence>
<keyword evidence="5" id="KW-0862">Zinc</keyword>
<feature type="compositionally biased region" description="Low complexity" evidence="8">
    <location>
        <begin position="978"/>
        <end position="992"/>
    </location>
</feature>
<keyword evidence="3" id="KW-0677">Repeat</keyword>
<comment type="subcellular location">
    <subcellularLocation>
        <location evidence="1">Nucleus</location>
    </subcellularLocation>
</comment>
<keyword evidence="2" id="KW-0479">Metal-binding</keyword>
<feature type="domain" description="C2H2-type" evidence="9">
    <location>
        <begin position="1233"/>
        <end position="1256"/>
    </location>
</feature>
<dbReference type="SMART" id="SM00355">
    <property type="entry name" value="ZnF_C2H2"/>
    <property type="match status" value="19"/>
</dbReference>
<feature type="domain" description="C2H2-type" evidence="9">
    <location>
        <begin position="1282"/>
        <end position="1305"/>
    </location>
</feature>
<proteinExistence type="predicted"/>
<evidence type="ECO:0000256" key="2">
    <source>
        <dbReference type="ARBA" id="ARBA00022723"/>
    </source>
</evidence>
<dbReference type="InterPro" id="IPR036236">
    <property type="entry name" value="Znf_C2H2_sf"/>
</dbReference>
<feature type="region of interest" description="Disordered" evidence="8">
    <location>
        <begin position="317"/>
        <end position="346"/>
    </location>
</feature>
<dbReference type="PROSITE" id="PS50157">
    <property type="entry name" value="ZINC_FINGER_C2H2_2"/>
    <property type="match status" value="14"/>
</dbReference>
<dbReference type="Proteomes" id="UP001591681">
    <property type="component" value="Unassembled WGS sequence"/>
</dbReference>
<gene>
    <name evidence="10" type="ORF">ACEWY4_019847</name>
</gene>
<dbReference type="Pfam" id="PF13912">
    <property type="entry name" value="zf-C2H2_6"/>
    <property type="match status" value="7"/>
</dbReference>
<feature type="domain" description="C2H2-type" evidence="9">
    <location>
        <begin position="1028"/>
        <end position="1051"/>
    </location>
</feature>
<feature type="region of interest" description="Disordered" evidence="8">
    <location>
        <begin position="364"/>
        <end position="398"/>
    </location>
</feature>
<dbReference type="PROSITE" id="PS00028">
    <property type="entry name" value="ZINC_FINGER_C2H2_1"/>
    <property type="match status" value="10"/>
</dbReference>
<evidence type="ECO:0000256" key="5">
    <source>
        <dbReference type="ARBA" id="ARBA00022833"/>
    </source>
</evidence>
<organism evidence="10 11">
    <name type="scientific">Coilia grayii</name>
    <name type="common">Gray's grenadier anchovy</name>
    <dbReference type="NCBI Taxonomy" id="363190"/>
    <lineage>
        <taxon>Eukaryota</taxon>
        <taxon>Metazoa</taxon>
        <taxon>Chordata</taxon>
        <taxon>Craniata</taxon>
        <taxon>Vertebrata</taxon>
        <taxon>Euteleostomi</taxon>
        <taxon>Actinopterygii</taxon>
        <taxon>Neopterygii</taxon>
        <taxon>Teleostei</taxon>
        <taxon>Clupei</taxon>
        <taxon>Clupeiformes</taxon>
        <taxon>Clupeoidei</taxon>
        <taxon>Engraulidae</taxon>
        <taxon>Coilinae</taxon>
        <taxon>Coilia</taxon>
    </lineage>
</organism>
<evidence type="ECO:0000256" key="3">
    <source>
        <dbReference type="ARBA" id="ARBA00022737"/>
    </source>
</evidence>
<dbReference type="GO" id="GO:0005634">
    <property type="term" value="C:nucleus"/>
    <property type="evidence" value="ECO:0007669"/>
    <property type="project" value="UniProtKB-SubCell"/>
</dbReference>
<comment type="caution">
    <text evidence="10">The sequence shown here is derived from an EMBL/GenBank/DDBJ whole genome shotgun (WGS) entry which is preliminary data.</text>
</comment>
<dbReference type="GO" id="GO:0008270">
    <property type="term" value="F:zinc ion binding"/>
    <property type="evidence" value="ECO:0007669"/>
    <property type="project" value="UniProtKB-KW"/>
</dbReference>
<feature type="domain" description="C2H2-type" evidence="9">
    <location>
        <begin position="456"/>
        <end position="483"/>
    </location>
</feature>
<feature type="domain" description="C2H2-type" evidence="9">
    <location>
        <begin position="20"/>
        <end position="47"/>
    </location>
</feature>
<evidence type="ECO:0000256" key="1">
    <source>
        <dbReference type="ARBA" id="ARBA00004123"/>
    </source>
</evidence>
<keyword evidence="6" id="KW-0539">Nucleus</keyword>
<feature type="region of interest" description="Disordered" evidence="8">
    <location>
        <begin position="102"/>
        <end position="185"/>
    </location>
</feature>
<accession>A0ABD1JB74</accession>
<feature type="region of interest" description="Disordered" evidence="8">
    <location>
        <begin position="964"/>
        <end position="996"/>
    </location>
</feature>
<dbReference type="Pfam" id="PF00096">
    <property type="entry name" value="zf-C2H2"/>
    <property type="match status" value="3"/>
</dbReference>
<dbReference type="EMBL" id="JBHFQA010000017">
    <property type="protein sequence ID" value="KAL2084329.1"/>
    <property type="molecule type" value="Genomic_DNA"/>
</dbReference>
<dbReference type="SUPFAM" id="SSF57667">
    <property type="entry name" value="beta-beta-alpha zinc fingers"/>
    <property type="match status" value="7"/>
</dbReference>
<feature type="domain" description="C2H2-type" evidence="9">
    <location>
        <begin position="1186"/>
        <end position="1209"/>
    </location>
</feature>
<feature type="region of interest" description="Disordered" evidence="8">
    <location>
        <begin position="615"/>
        <end position="659"/>
    </location>
</feature>
<evidence type="ECO:0000259" key="9">
    <source>
        <dbReference type="PROSITE" id="PS50157"/>
    </source>
</evidence>
<evidence type="ECO:0000256" key="8">
    <source>
        <dbReference type="SAM" id="MobiDB-lite"/>
    </source>
</evidence>
<feature type="region of interest" description="Disordered" evidence="8">
    <location>
        <begin position="252"/>
        <end position="271"/>
    </location>
</feature>
<sequence>MFDLEKNTAPSPDAPPVKTYRCVACSATFHGLASLLVHQASHAAEFSGPKPPLQPTCSRCGNVFASRDLLNQHVCAAALPSTAPNVYTGDCGEDCKDTSASLENTLPSHNEESDKSHPKTNQSSAIPQGLNTTFSLTPATSDPIPTHSTSSASASLTSGSATEEQSQQDHANNQPQQSSNQSASQVGTEPQCSCPKCFRTFDSRSSLLKHVTLSCRVAQPAPKMHACSQCGMSFLSIYSLEVHSKTCKPSASLMSSSVNVKPDCSDSVSGEDLDIKSKLPKQNSNVSEEQPQTLDSAELDLPLSAKLQNNSLSGIKTEESLELSKECETHSDGAEVKQNESQGKPDRKKMLMKILANAYMNVKQPSELKQGPDKLEGSSEDVTVAGGSDTATSSRRRLRPTVRKSYNTHIPLGYLFYGRSPTKKPVGFMTRRYCPVVLLETRQKFVGSDKDFEGNYQCGQCKRLFSDIDKLVLHHALHRKERLKCCHRCKQFTINKSGLEDHICPRASAALARGHISNGKALASSPKQFLKVAKINRFNCPLCNNSYTRLYSLKKHKCPGKSSSKDSARDSHSAVVNDCPDVEVNGSEVNSCDYISVGVGTRPLTWLKKEVLTPPSVTADKQQTEVSNDGPSEPGNKSCSPQEPFIPDTHELTTSSPNETALEDDLDFDIRTDTIEQLGTELADDFGIGVKQEEDAERGVMSPVEEEAEIDVLIEADDDDDNLDHNDVLRQNTIEGSVVSKTQHDASPIVISDDQVKRFTCGRCHKSFTRNYGLKKHSKICAVGRTAQPYLGDVVAHTILESQKGFDCVQCGKMFNHIESLAIHKRTCLTKMSLQNKLSEPRITASEESVFVLPPRSNNQPSRHESTAEDDDRTWGIMSLPSVLPRTVTCECGAGFTCPRRLFEHLQMHAQESYICPHCGENLQSWMKYEAHLRTHVQHVQHPTATKERSQQYHTTLYQQQQSYLHRPPKHLSKQPNTQLSSQGSGSQVVTQPPSSCPKCFRTFKTRRYLLRHMRLSCHVEESAPKMYTCSRCGMSFLSTYTLELHMQSNTCTPSVKPMRCPVCVRSFTSVEGLKKHLVTHSQQSGFSCRLCPQTFSSEKELESHKKSAHVALEEEREHQKVEPTEEDSQINPFKFFRCNMCPRVYHSMKSLKDHRRKVHTLLGGSLAAQTSDILGISQNSQVNFFRCQVCQRAYHSLQSLKNHKRRVHRILAGGHVAQKGDSLMQNSASNIFRCQICQRAYPTVKAWRNHRRRVHRILGGGPEMQPGESLRPVHSQVQPGFTCQICRRTYPTLKSLKEHRRSAHRTLAGMLEPQRGNAVDVMRNSHAMVYTCQICQRSYGKLQSLKDHRRKVHHIPGGRLDVIKIE</sequence>
<keyword evidence="11" id="KW-1185">Reference proteome</keyword>
<evidence type="ECO:0000256" key="4">
    <source>
        <dbReference type="ARBA" id="ARBA00022771"/>
    </source>
</evidence>
<feature type="domain" description="C2H2-type" evidence="9">
    <location>
        <begin position="806"/>
        <end position="827"/>
    </location>
</feature>
<dbReference type="PANTHER" id="PTHR24394">
    <property type="entry name" value="ZINC FINGER PROTEIN"/>
    <property type="match status" value="1"/>
</dbReference>
<protein>
    <recommendedName>
        <fullName evidence="9">C2H2-type domain-containing protein</fullName>
    </recommendedName>
</protein>
<feature type="compositionally biased region" description="Low complexity" evidence="8">
    <location>
        <begin position="148"/>
        <end position="162"/>
    </location>
</feature>
<evidence type="ECO:0000313" key="11">
    <source>
        <dbReference type="Proteomes" id="UP001591681"/>
    </source>
</evidence>
<keyword evidence="4 7" id="KW-0863">Zinc-finger</keyword>
<feature type="domain" description="C2H2-type" evidence="9">
    <location>
        <begin position="995"/>
        <end position="1024"/>
    </location>
</feature>
<dbReference type="Gene3D" id="3.30.160.60">
    <property type="entry name" value="Classic Zinc Finger"/>
    <property type="match status" value="8"/>
</dbReference>
<feature type="compositionally biased region" description="Polar residues" evidence="8">
    <location>
        <begin position="119"/>
        <end position="140"/>
    </location>
</feature>
<feature type="domain" description="C2H2-type" evidence="9">
    <location>
        <begin position="759"/>
        <end position="789"/>
    </location>
</feature>
<feature type="domain" description="C2H2-type" evidence="9">
    <location>
        <begin position="1331"/>
        <end position="1354"/>
    </location>
</feature>
<feature type="domain" description="C2H2-type" evidence="9">
    <location>
        <begin position="1059"/>
        <end position="1086"/>
    </location>
</feature>
<evidence type="ECO:0000256" key="7">
    <source>
        <dbReference type="PROSITE-ProRule" id="PRU00042"/>
    </source>
</evidence>
<reference evidence="10 11" key="1">
    <citation type="submission" date="2024-09" db="EMBL/GenBank/DDBJ databases">
        <title>A chromosome-level genome assembly of Gray's grenadier anchovy, Coilia grayii.</title>
        <authorList>
            <person name="Fu Z."/>
        </authorList>
    </citation>
    <scope>NUCLEOTIDE SEQUENCE [LARGE SCALE GENOMIC DNA]</scope>
    <source>
        <strain evidence="10">G4</strain>
        <tissue evidence="10">Muscle</tissue>
    </source>
</reference>
<dbReference type="InterPro" id="IPR013087">
    <property type="entry name" value="Znf_C2H2_type"/>
</dbReference>
<name>A0ABD1JB74_9TELE</name>
<feature type="domain" description="C2H2-type" evidence="9">
    <location>
        <begin position="914"/>
        <end position="941"/>
    </location>
</feature>
<feature type="domain" description="C2H2-type" evidence="9">
    <location>
        <begin position="1137"/>
        <end position="1161"/>
    </location>
</feature>
<feature type="compositionally biased region" description="Low complexity" evidence="8">
    <location>
        <begin position="171"/>
        <end position="185"/>
    </location>
</feature>
<feature type="compositionally biased region" description="Polar residues" evidence="8">
    <location>
        <begin position="615"/>
        <end position="641"/>
    </location>
</feature>